<name>A0A4R2HB69_9ACTN</name>
<dbReference type="AlphaFoldDB" id="A0A4R2HB69"/>
<accession>A0A4R2HB69</accession>
<gene>
    <name evidence="1" type="ORF">EV652_108174</name>
</gene>
<keyword evidence="2" id="KW-1185">Reference proteome</keyword>
<organism evidence="1 2">
    <name type="scientific">Kribbella steppae</name>
    <dbReference type="NCBI Taxonomy" id="2512223"/>
    <lineage>
        <taxon>Bacteria</taxon>
        <taxon>Bacillati</taxon>
        <taxon>Actinomycetota</taxon>
        <taxon>Actinomycetes</taxon>
        <taxon>Propionibacteriales</taxon>
        <taxon>Kribbellaceae</taxon>
        <taxon>Kribbella</taxon>
    </lineage>
</organism>
<sequence>MSRITTPFDHDSTAAQVIAGVRCSGTSPRTS</sequence>
<dbReference type="EMBL" id="SLWN01000008">
    <property type="protein sequence ID" value="TCO24642.1"/>
    <property type="molecule type" value="Genomic_DNA"/>
</dbReference>
<evidence type="ECO:0000313" key="1">
    <source>
        <dbReference type="EMBL" id="TCO24642.1"/>
    </source>
</evidence>
<comment type="caution">
    <text evidence="1">The sequence shown here is derived from an EMBL/GenBank/DDBJ whole genome shotgun (WGS) entry which is preliminary data.</text>
</comment>
<evidence type="ECO:0000313" key="2">
    <source>
        <dbReference type="Proteomes" id="UP000294508"/>
    </source>
</evidence>
<proteinExistence type="predicted"/>
<dbReference type="Proteomes" id="UP000294508">
    <property type="component" value="Unassembled WGS sequence"/>
</dbReference>
<protein>
    <submittedName>
        <fullName evidence="1">Uncharacterized protein</fullName>
    </submittedName>
</protein>
<reference evidence="1 2" key="1">
    <citation type="journal article" date="2015" name="Stand. Genomic Sci.">
        <title>Genomic Encyclopedia of Bacterial and Archaeal Type Strains, Phase III: the genomes of soil and plant-associated and newly described type strains.</title>
        <authorList>
            <person name="Whitman W.B."/>
            <person name="Woyke T."/>
            <person name="Klenk H.P."/>
            <person name="Zhou Y."/>
            <person name="Lilburn T.G."/>
            <person name="Beck B.J."/>
            <person name="De Vos P."/>
            <person name="Vandamme P."/>
            <person name="Eisen J.A."/>
            <person name="Garrity G."/>
            <person name="Hugenholtz P."/>
            <person name="Kyrpides N.C."/>
        </authorList>
    </citation>
    <scope>NUCLEOTIDE SEQUENCE [LARGE SCALE GENOMIC DNA]</scope>
    <source>
        <strain evidence="1 2">VKM Ac-2572</strain>
    </source>
</reference>